<proteinExistence type="predicted"/>
<reference evidence="2 3" key="1">
    <citation type="submission" date="2016-06" db="EMBL/GenBank/DDBJ databases">
        <authorList>
            <person name="Ramos C."/>
            <person name="Pintado A."/>
            <person name="Crespo-Gomez J.I."/>
        </authorList>
    </citation>
    <scope>NUCLEOTIDE SEQUENCE [LARGE SCALE GENOMIC DNA]</scope>
    <source>
        <strain evidence="2 3">AVO110</strain>
    </source>
</reference>
<dbReference type="RefSeq" id="WP_187808186.1">
    <property type="nucleotide sequence ID" value="NZ_LZEU01000001.1"/>
</dbReference>
<name>A0ABR7S8F1_AQUAC</name>
<dbReference type="InterPro" id="IPR012661">
    <property type="entry name" value="CHP02448"/>
</dbReference>
<keyword evidence="3" id="KW-1185">Reference proteome</keyword>
<comment type="caution">
    <text evidence="2">The sequence shown here is derived from an EMBL/GenBank/DDBJ whole genome shotgun (WGS) entry which is preliminary data.</text>
</comment>
<protein>
    <submittedName>
        <fullName evidence="2">Ribonucleotide reductase</fullName>
    </submittedName>
</protein>
<evidence type="ECO:0000313" key="2">
    <source>
        <dbReference type="EMBL" id="MBC9252738.1"/>
    </source>
</evidence>
<evidence type="ECO:0000256" key="1">
    <source>
        <dbReference type="SAM" id="SignalP"/>
    </source>
</evidence>
<dbReference type="NCBIfam" id="TIGR02448">
    <property type="entry name" value="conserverd hypothetical protein"/>
    <property type="match status" value="1"/>
</dbReference>
<keyword evidence="1" id="KW-0732">Signal</keyword>
<accession>A0ABR7S8F1</accession>
<gene>
    <name evidence="2" type="ORF">A9179_20935</name>
</gene>
<sequence>MCPSRRLAVLLLLALLIAPVLAHAGFWRDVLSSGALTASTYLTVKDDKQRLATRDEASAFVASAGQIRGAHLQAALQRLRAEHPQLQASDEELAQALLIQGSAPPTH</sequence>
<dbReference type="EMBL" id="LZEU01000001">
    <property type="protein sequence ID" value="MBC9252738.1"/>
    <property type="molecule type" value="Genomic_DNA"/>
</dbReference>
<evidence type="ECO:0000313" key="3">
    <source>
        <dbReference type="Proteomes" id="UP000744555"/>
    </source>
</evidence>
<feature type="signal peptide" evidence="1">
    <location>
        <begin position="1"/>
        <end position="22"/>
    </location>
</feature>
<dbReference type="Proteomes" id="UP000744555">
    <property type="component" value="Unassembled WGS sequence"/>
</dbReference>
<feature type="chain" id="PRO_5045792951" evidence="1">
    <location>
        <begin position="23"/>
        <end position="107"/>
    </location>
</feature>
<organism evidence="2 3">
    <name type="scientific">Aquipseudomonas alcaligenes</name>
    <name type="common">Pseudomonas alcaligenes</name>
    <dbReference type="NCBI Taxonomy" id="43263"/>
    <lineage>
        <taxon>Bacteria</taxon>
        <taxon>Pseudomonadati</taxon>
        <taxon>Pseudomonadota</taxon>
        <taxon>Gammaproteobacteria</taxon>
        <taxon>Pseudomonadales</taxon>
        <taxon>Pseudomonadaceae</taxon>
        <taxon>Aquipseudomonas</taxon>
    </lineage>
</organism>
<dbReference type="Pfam" id="PF09498">
    <property type="entry name" value="DUF2388"/>
    <property type="match status" value="1"/>
</dbReference>